<dbReference type="AlphaFoldDB" id="A0A1F5S5M4"/>
<protein>
    <submittedName>
        <fullName evidence="1">Uncharacterized protein</fullName>
    </submittedName>
</protein>
<evidence type="ECO:0000313" key="1">
    <source>
        <dbReference type="EMBL" id="OGF21852.1"/>
    </source>
</evidence>
<comment type="caution">
    <text evidence="1">The sequence shown here is derived from an EMBL/GenBank/DDBJ whole genome shotgun (WGS) entry which is preliminary data.</text>
</comment>
<sequence length="203" mass="22981">MKIESVKNVNITLLFASPLNHLLISQKELFDKFKSEGANNDQHSFIEAPGLKVLVFPKMQKEIVFEATRILISDKTGKEVDKSDIIGDLEKIKSLDIVEQNKLSAYGFNYDAVVVPDNGNFDIKDLVSDKIAAIENIKSAGINILFEKDRIIYTLEIKPIKNDGRFIAHFNAHYNSNELPSEKKLKGDIESQFSEFSHLLKKI</sequence>
<reference evidence="1 2" key="1">
    <citation type="journal article" date="2016" name="Nat. Commun.">
        <title>Thousands of microbial genomes shed light on interconnected biogeochemical processes in an aquifer system.</title>
        <authorList>
            <person name="Anantharaman K."/>
            <person name="Brown C.T."/>
            <person name="Hug L.A."/>
            <person name="Sharon I."/>
            <person name="Castelle C.J."/>
            <person name="Probst A.J."/>
            <person name="Thomas B.C."/>
            <person name="Singh A."/>
            <person name="Wilkins M.J."/>
            <person name="Karaoz U."/>
            <person name="Brodie E.L."/>
            <person name="Williams K.H."/>
            <person name="Hubbard S.S."/>
            <person name="Banfield J.F."/>
        </authorList>
    </citation>
    <scope>NUCLEOTIDE SEQUENCE [LARGE SCALE GENOMIC DNA]</scope>
</reference>
<dbReference type="STRING" id="1797985.A2Y83_01740"/>
<organism evidence="1 2">
    <name type="scientific">Candidatus Falkowbacteria bacterium RBG_13_39_14</name>
    <dbReference type="NCBI Taxonomy" id="1797985"/>
    <lineage>
        <taxon>Bacteria</taxon>
        <taxon>Candidatus Falkowiibacteriota</taxon>
    </lineage>
</organism>
<evidence type="ECO:0000313" key="2">
    <source>
        <dbReference type="Proteomes" id="UP000178323"/>
    </source>
</evidence>
<dbReference type="Proteomes" id="UP000178323">
    <property type="component" value="Unassembled WGS sequence"/>
</dbReference>
<proteinExistence type="predicted"/>
<dbReference type="EMBL" id="MFFS01000049">
    <property type="protein sequence ID" value="OGF21852.1"/>
    <property type="molecule type" value="Genomic_DNA"/>
</dbReference>
<name>A0A1F5S5M4_9BACT</name>
<gene>
    <name evidence="1" type="ORF">A2Y83_01740</name>
</gene>
<accession>A0A1F5S5M4</accession>